<organism evidence="2 3">
    <name type="scientific">Xanthomonas translucens pv. translucens</name>
    <dbReference type="NCBI Taxonomy" id="134875"/>
    <lineage>
        <taxon>Bacteria</taxon>
        <taxon>Pseudomonadati</taxon>
        <taxon>Pseudomonadota</taxon>
        <taxon>Gammaproteobacteria</taxon>
        <taxon>Lysobacterales</taxon>
        <taxon>Lysobacteraceae</taxon>
        <taxon>Xanthomonas</taxon>
        <taxon>Xanthomonas translucens group</taxon>
    </lineage>
</organism>
<accession>A0ABW9KT14</accession>
<sequence>MLAAEAIRVAADHCQRRPLCAELTANASIPIRIWSAAPIRPVNRIRRTGTASGRQGPLTSLHAHRNLCAEGSDSSLTRPPPMATRHHWQVSHSPAPLATTHSKSGNKQKNTDGAQRAA</sequence>
<keyword evidence="3" id="KW-1185">Reference proteome</keyword>
<feature type="region of interest" description="Disordered" evidence="1">
    <location>
        <begin position="47"/>
        <end position="118"/>
    </location>
</feature>
<evidence type="ECO:0000256" key="1">
    <source>
        <dbReference type="SAM" id="MobiDB-lite"/>
    </source>
</evidence>
<evidence type="ECO:0000313" key="2">
    <source>
        <dbReference type="EMBL" id="MFN6506057.1"/>
    </source>
</evidence>
<proteinExistence type="predicted"/>
<name>A0ABW9KT14_XANCT</name>
<feature type="compositionally biased region" description="Polar residues" evidence="1">
    <location>
        <begin position="99"/>
        <end position="118"/>
    </location>
</feature>
<dbReference type="EMBL" id="JBKAMQ010000002">
    <property type="protein sequence ID" value="MFN6506057.1"/>
    <property type="molecule type" value="Genomic_DNA"/>
</dbReference>
<comment type="caution">
    <text evidence="2">The sequence shown here is derived from an EMBL/GenBank/DDBJ whole genome shotgun (WGS) entry which is preliminary data.</text>
</comment>
<dbReference type="Proteomes" id="UP001635788">
    <property type="component" value="Unassembled WGS sequence"/>
</dbReference>
<protein>
    <submittedName>
        <fullName evidence="2">Uncharacterized protein</fullName>
    </submittedName>
</protein>
<evidence type="ECO:0000313" key="3">
    <source>
        <dbReference type="Proteomes" id="UP001635788"/>
    </source>
</evidence>
<reference evidence="2 3" key="1">
    <citation type="submission" date="2024-12" db="EMBL/GenBank/DDBJ databases">
        <authorList>
            <person name="Alaofin S."/>
            <person name="Velasco D."/>
            <person name="Li D."/>
            <person name="Baldwin T."/>
            <person name="Liu Z."/>
            <person name="Schachterle J.K."/>
        </authorList>
    </citation>
    <scope>NUCLEOTIDE SEQUENCE [LARGE SCALE GENOMIC DNA]</scope>
    <source>
        <strain evidence="2 3">B1</strain>
    </source>
</reference>
<dbReference type="RefSeq" id="WP_128809016.1">
    <property type="nucleotide sequence ID" value="NZ_CP064001.1"/>
</dbReference>
<gene>
    <name evidence="2" type="ORF">ACK3FC_02105</name>
</gene>